<dbReference type="NCBIfam" id="TIGR01250">
    <property type="entry name" value="pro_imino_pep_2"/>
    <property type="match status" value="1"/>
</dbReference>
<proteinExistence type="inferred from homology"/>
<accession>S8DX57</accession>
<evidence type="ECO:0000259" key="4">
    <source>
        <dbReference type="Pfam" id="PF00561"/>
    </source>
</evidence>
<sequence>MKLAPAFLAILTSLAPFSRGVAISAAAVEEGNVFFSYKGETHQTFFKIYGDINTSGATPLVVVHGGPGLSHDYLLPIADLAIHASTPVVFYDQIGNARSTHLPDKPVAFWTIDLFVDELANLLKTLSIEDSFHLLGHSWGGALAMEFVARRQPSGLRRLIISNSYPSYELWLQSQAQLLKTFPKSVQEGLAGGMSNRERYLAAMKEFDAVHLCTVVPWPAEMNYSLDVVVGPKGDMTVTRAGLLAGWSIVEHLQRIRVDTLLVNGASDVSQDFVVEPLFRGLPNAKWITLENSSHTPFWEQRDIYVRAIGDFLRTY</sequence>
<dbReference type="STRING" id="743788.S8DX57"/>
<dbReference type="InterPro" id="IPR050228">
    <property type="entry name" value="Carboxylesterase_BioH"/>
</dbReference>
<evidence type="ECO:0000256" key="1">
    <source>
        <dbReference type="ARBA" id="ARBA00010088"/>
    </source>
</evidence>
<feature type="signal peptide" evidence="3">
    <location>
        <begin position="1"/>
        <end position="20"/>
    </location>
</feature>
<dbReference type="Gene3D" id="3.40.50.1820">
    <property type="entry name" value="alpha/beta hydrolase"/>
    <property type="match status" value="1"/>
</dbReference>
<dbReference type="InterPro" id="IPR000073">
    <property type="entry name" value="AB_hydrolase_1"/>
</dbReference>
<name>S8DX57_FOMSC</name>
<keyword evidence="6" id="KW-1185">Reference proteome</keyword>
<keyword evidence="3" id="KW-0732">Signal</keyword>
<dbReference type="InterPro" id="IPR002410">
    <property type="entry name" value="Peptidase_S33"/>
</dbReference>
<dbReference type="eggNOG" id="ENOG502SK5R">
    <property type="taxonomic scope" value="Eukaryota"/>
</dbReference>
<dbReference type="SUPFAM" id="SSF53474">
    <property type="entry name" value="alpha/beta-Hydrolases"/>
    <property type="match status" value="1"/>
</dbReference>
<keyword evidence="2" id="KW-0378">Hydrolase</keyword>
<dbReference type="PANTHER" id="PTHR43194:SF2">
    <property type="entry name" value="PEROXISOMAL MEMBRANE PROTEIN LPX1"/>
    <property type="match status" value="1"/>
</dbReference>
<dbReference type="PRINTS" id="PR00793">
    <property type="entry name" value="PROAMNOPTASE"/>
</dbReference>
<protein>
    <recommendedName>
        <fullName evidence="4">AB hydrolase-1 domain-containing protein</fullName>
    </recommendedName>
</protein>
<dbReference type="InterPro" id="IPR029058">
    <property type="entry name" value="AB_hydrolase_fold"/>
</dbReference>
<evidence type="ECO:0000256" key="3">
    <source>
        <dbReference type="SAM" id="SignalP"/>
    </source>
</evidence>
<dbReference type="OrthoDB" id="190201at2759"/>
<dbReference type="Proteomes" id="UP000015241">
    <property type="component" value="Unassembled WGS sequence"/>
</dbReference>
<dbReference type="InParanoid" id="S8DX57"/>
<dbReference type="AlphaFoldDB" id="S8DX57"/>
<dbReference type="Pfam" id="PF00561">
    <property type="entry name" value="Abhydrolase_1"/>
    <property type="match status" value="1"/>
</dbReference>
<dbReference type="HOGENOM" id="CLU_020336_15_1_1"/>
<dbReference type="InterPro" id="IPR005945">
    <property type="entry name" value="Pro_imino_pep"/>
</dbReference>
<comment type="similarity">
    <text evidence="1">Belongs to the peptidase S33 family.</text>
</comment>
<dbReference type="GO" id="GO:0008233">
    <property type="term" value="F:peptidase activity"/>
    <property type="evidence" value="ECO:0007669"/>
    <property type="project" value="InterPro"/>
</dbReference>
<feature type="domain" description="AB hydrolase-1" evidence="4">
    <location>
        <begin position="59"/>
        <end position="300"/>
    </location>
</feature>
<evidence type="ECO:0000313" key="5">
    <source>
        <dbReference type="EMBL" id="EPS97197.1"/>
    </source>
</evidence>
<dbReference type="PANTHER" id="PTHR43194">
    <property type="entry name" value="HYDROLASE ALPHA/BETA FOLD FAMILY"/>
    <property type="match status" value="1"/>
</dbReference>
<evidence type="ECO:0000256" key="2">
    <source>
        <dbReference type="ARBA" id="ARBA00022801"/>
    </source>
</evidence>
<organism evidence="5 6">
    <name type="scientific">Fomitopsis schrenkii</name>
    <name type="common">Brown rot fungus</name>
    <dbReference type="NCBI Taxonomy" id="2126942"/>
    <lineage>
        <taxon>Eukaryota</taxon>
        <taxon>Fungi</taxon>
        <taxon>Dikarya</taxon>
        <taxon>Basidiomycota</taxon>
        <taxon>Agaricomycotina</taxon>
        <taxon>Agaricomycetes</taxon>
        <taxon>Polyporales</taxon>
        <taxon>Fomitopsis</taxon>
    </lineage>
</organism>
<feature type="chain" id="PRO_5004550167" description="AB hydrolase-1 domain-containing protein" evidence="3">
    <location>
        <begin position="21"/>
        <end position="316"/>
    </location>
</feature>
<gene>
    <name evidence="5" type="ORF">FOMPIDRAFT_1032077</name>
</gene>
<dbReference type="EMBL" id="KE504178">
    <property type="protein sequence ID" value="EPS97197.1"/>
    <property type="molecule type" value="Genomic_DNA"/>
</dbReference>
<evidence type="ECO:0000313" key="6">
    <source>
        <dbReference type="Proteomes" id="UP000015241"/>
    </source>
</evidence>
<reference evidence="5 6" key="1">
    <citation type="journal article" date="2012" name="Science">
        <title>The Paleozoic origin of enzymatic lignin decomposition reconstructed from 31 fungal genomes.</title>
        <authorList>
            <person name="Floudas D."/>
            <person name="Binder M."/>
            <person name="Riley R."/>
            <person name="Barry K."/>
            <person name="Blanchette R.A."/>
            <person name="Henrissat B."/>
            <person name="Martinez A.T."/>
            <person name="Otillar R."/>
            <person name="Spatafora J.W."/>
            <person name="Yadav J.S."/>
            <person name="Aerts A."/>
            <person name="Benoit I."/>
            <person name="Boyd A."/>
            <person name="Carlson A."/>
            <person name="Copeland A."/>
            <person name="Coutinho P.M."/>
            <person name="de Vries R.P."/>
            <person name="Ferreira P."/>
            <person name="Findley K."/>
            <person name="Foster B."/>
            <person name="Gaskell J."/>
            <person name="Glotzer D."/>
            <person name="Gorecki P."/>
            <person name="Heitman J."/>
            <person name="Hesse C."/>
            <person name="Hori C."/>
            <person name="Igarashi K."/>
            <person name="Jurgens J.A."/>
            <person name="Kallen N."/>
            <person name="Kersten P."/>
            <person name="Kohler A."/>
            <person name="Kuees U."/>
            <person name="Kumar T.K.A."/>
            <person name="Kuo A."/>
            <person name="LaButti K."/>
            <person name="Larrondo L.F."/>
            <person name="Lindquist E."/>
            <person name="Ling A."/>
            <person name="Lombard V."/>
            <person name="Lucas S."/>
            <person name="Lundell T."/>
            <person name="Martin R."/>
            <person name="McLaughlin D.J."/>
            <person name="Morgenstern I."/>
            <person name="Morin E."/>
            <person name="Murat C."/>
            <person name="Nagy L.G."/>
            <person name="Nolan M."/>
            <person name="Ohm R.A."/>
            <person name="Patyshakuliyeva A."/>
            <person name="Rokas A."/>
            <person name="Ruiz-Duenas F.J."/>
            <person name="Sabat G."/>
            <person name="Salamov A."/>
            <person name="Samejima M."/>
            <person name="Schmutz J."/>
            <person name="Slot J.C."/>
            <person name="St John F."/>
            <person name="Stenlid J."/>
            <person name="Sun H."/>
            <person name="Sun S."/>
            <person name="Syed K."/>
            <person name="Tsang A."/>
            <person name="Wiebenga A."/>
            <person name="Young D."/>
            <person name="Pisabarro A."/>
            <person name="Eastwood D.C."/>
            <person name="Martin F."/>
            <person name="Cullen D."/>
            <person name="Grigoriev I.V."/>
            <person name="Hibbett D.S."/>
        </authorList>
    </citation>
    <scope>NUCLEOTIDE SEQUENCE</scope>
    <source>
        <strain evidence="6">FP-58527</strain>
    </source>
</reference>
<dbReference type="PIRSF" id="PIRSF005539">
    <property type="entry name" value="Pept_S33_TRI_F1"/>
    <property type="match status" value="1"/>
</dbReference>
<dbReference type="GO" id="GO:0006508">
    <property type="term" value="P:proteolysis"/>
    <property type="evidence" value="ECO:0007669"/>
    <property type="project" value="InterPro"/>
</dbReference>